<protein>
    <submittedName>
        <fullName evidence="2">Uncharacterized protein</fullName>
    </submittedName>
</protein>
<accession>A0AAD4IZE1</accession>
<dbReference type="Proteomes" id="UP001190926">
    <property type="component" value="Unassembled WGS sequence"/>
</dbReference>
<evidence type="ECO:0000256" key="1">
    <source>
        <dbReference type="SAM" id="Coils"/>
    </source>
</evidence>
<evidence type="ECO:0000313" key="2">
    <source>
        <dbReference type="EMBL" id="KAH6824360.1"/>
    </source>
</evidence>
<dbReference type="PANTHER" id="PTHR33499">
    <property type="entry name" value="OS12G0282400 PROTEIN-RELATED"/>
    <property type="match status" value="1"/>
</dbReference>
<dbReference type="PANTHER" id="PTHR33499:SF11">
    <property type="entry name" value="NO APICAL MERISTEM-ASSOCIATED C-TERMINAL DOMAIN-CONTAINING PROTEIN"/>
    <property type="match status" value="1"/>
</dbReference>
<sequence>MMLVNGDGLCSCCSSSGLLMIQMNSADMLPSIPKEHLDNWLCEDCECSSKSCPTRDLWKTGYISAEEVTEVSSGAMESFTTLMVTSNSCPLQPKIEVNLFSEDDHNNLGPFQQLETQLLDSMEISEQQSSHSIKPEDILMVCYCFFCPGKVFGEEYMHEVVGVSNMHSPGNKNLACLDDMSPKHIEGQPVNDMPIVGRSSMATNAADVPTQKQRSVKGLKHADRLRKYLKEKHKIPITFRKKDGHPVGKYASLFKTELGIAVKKFAPLQVSGWKNITEEQKRPIFHRLESAFTVDFGLGPSLVKKETENLMSRRYRDYRQKMHEHYKTLMHMPWEDRLKHVPKEHCRSEADWEFMCKMFESETFKKASAINSGNRAKTKPSYIYRGGSKSLSQYKYDVDNGSEENDDTTISNVTNNSQKNCPGETAETAKSNNDEQIGLENHDDGSQSLEEVTVAKRARDQVQESRAGHVAVLGNWLDKPAKRTCCDATSLIATIAELRKELVSTQDELHSTRAALQLTEDKTQMLEANQKRLEETVQASTQIVEANQRMMKRVFERLATDIAQSLSSTPPPPHL</sequence>
<keyword evidence="3" id="KW-1185">Reference proteome</keyword>
<organism evidence="2 3">
    <name type="scientific">Perilla frutescens var. hirtella</name>
    <name type="common">Perilla citriodora</name>
    <name type="synonym">Perilla setoyensis</name>
    <dbReference type="NCBI Taxonomy" id="608512"/>
    <lineage>
        <taxon>Eukaryota</taxon>
        <taxon>Viridiplantae</taxon>
        <taxon>Streptophyta</taxon>
        <taxon>Embryophyta</taxon>
        <taxon>Tracheophyta</taxon>
        <taxon>Spermatophyta</taxon>
        <taxon>Magnoliopsida</taxon>
        <taxon>eudicotyledons</taxon>
        <taxon>Gunneridae</taxon>
        <taxon>Pentapetalae</taxon>
        <taxon>asterids</taxon>
        <taxon>lamiids</taxon>
        <taxon>Lamiales</taxon>
        <taxon>Lamiaceae</taxon>
        <taxon>Nepetoideae</taxon>
        <taxon>Elsholtzieae</taxon>
        <taxon>Perilla</taxon>
    </lineage>
</organism>
<proteinExistence type="predicted"/>
<dbReference type="AlphaFoldDB" id="A0AAD4IZE1"/>
<comment type="caution">
    <text evidence="2">The sequence shown here is derived from an EMBL/GenBank/DDBJ whole genome shotgun (WGS) entry which is preliminary data.</text>
</comment>
<dbReference type="EMBL" id="SDAM02000350">
    <property type="protein sequence ID" value="KAH6824360.1"/>
    <property type="molecule type" value="Genomic_DNA"/>
</dbReference>
<reference evidence="2 3" key="1">
    <citation type="journal article" date="2021" name="Nat. Commun.">
        <title>Incipient diploidization of the medicinal plant Perilla within 10,000 years.</title>
        <authorList>
            <person name="Zhang Y."/>
            <person name="Shen Q."/>
            <person name="Leng L."/>
            <person name="Zhang D."/>
            <person name="Chen S."/>
            <person name="Shi Y."/>
            <person name="Ning Z."/>
            <person name="Chen S."/>
        </authorList>
    </citation>
    <scope>NUCLEOTIDE SEQUENCE [LARGE SCALE GENOMIC DNA]</scope>
    <source>
        <strain evidence="3">cv. PC099</strain>
    </source>
</reference>
<evidence type="ECO:0000313" key="3">
    <source>
        <dbReference type="Proteomes" id="UP001190926"/>
    </source>
</evidence>
<gene>
    <name evidence="2" type="ORF">C2S53_012567</name>
</gene>
<keyword evidence="1" id="KW-0175">Coiled coil</keyword>
<name>A0AAD4IZE1_PERFH</name>
<feature type="coiled-coil region" evidence="1">
    <location>
        <begin position="488"/>
        <end position="536"/>
    </location>
</feature>